<evidence type="ECO:0000313" key="2">
    <source>
        <dbReference type="Proteomes" id="UP000515158"/>
    </source>
</evidence>
<proteinExistence type="predicted"/>
<dbReference type="InParanoid" id="A0A6P9AIV2"/>
<accession>A0A6P9AIV2</accession>
<organism evidence="3">
    <name type="scientific">Thrips palmi</name>
    <name type="common">Melon thrips</name>
    <dbReference type="NCBI Taxonomy" id="161013"/>
    <lineage>
        <taxon>Eukaryota</taxon>
        <taxon>Metazoa</taxon>
        <taxon>Ecdysozoa</taxon>
        <taxon>Arthropoda</taxon>
        <taxon>Hexapoda</taxon>
        <taxon>Insecta</taxon>
        <taxon>Pterygota</taxon>
        <taxon>Neoptera</taxon>
        <taxon>Paraneoptera</taxon>
        <taxon>Thysanoptera</taxon>
        <taxon>Terebrantia</taxon>
        <taxon>Thripoidea</taxon>
        <taxon>Thripidae</taxon>
        <taxon>Thrips</taxon>
    </lineage>
</organism>
<reference evidence="3" key="1">
    <citation type="submission" date="2025-08" db="UniProtKB">
        <authorList>
            <consortium name="RefSeq"/>
        </authorList>
    </citation>
    <scope>IDENTIFICATION</scope>
    <source>
        <tissue evidence="3">Total insect</tissue>
    </source>
</reference>
<keyword evidence="1" id="KW-0560">Oxidoreductase</keyword>
<dbReference type="AlphaFoldDB" id="A0A6P9AIV2"/>
<sequence length="93" mass="10272">MTPSAVLERVRHLRAKVNFSCPGIESRRQESQERRKGSVSISDKDLGLKKREAFLDLLLEASDSAGAALSDSDIQEEVDTFMFGGRNISMGLD</sequence>
<evidence type="ECO:0000256" key="1">
    <source>
        <dbReference type="ARBA" id="ARBA00023033"/>
    </source>
</evidence>
<dbReference type="KEGG" id="tpal:117653665"/>
<dbReference type="Proteomes" id="UP000515158">
    <property type="component" value="Unplaced"/>
</dbReference>
<dbReference type="GeneID" id="117653665"/>
<evidence type="ECO:0000313" key="3">
    <source>
        <dbReference type="RefSeq" id="XP_034255361.1"/>
    </source>
</evidence>
<keyword evidence="2" id="KW-1185">Reference proteome</keyword>
<dbReference type="Gene3D" id="1.10.630.10">
    <property type="entry name" value="Cytochrome P450"/>
    <property type="match status" value="1"/>
</dbReference>
<protein>
    <submittedName>
        <fullName evidence="3">Probable cytochrome P450 4s3</fullName>
    </submittedName>
</protein>
<dbReference type="InterPro" id="IPR036396">
    <property type="entry name" value="Cyt_P450_sf"/>
</dbReference>
<dbReference type="GO" id="GO:0005506">
    <property type="term" value="F:iron ion binding"/>
    <property type="evidence" value="ECO:0007669"/>
    <property type="project" value="InterPro"/>
</dbReference>
<dbReference type="RefSeq" id="XP_034255361.1">
    <property type="nucleotide sequence ID" value="XM_034399470.1"/>
</dbReference>
<dbReference type="GO" id="GO:0016705">
    <property type="term" value="F:oxidoreductase activity, acting on paired donors, with incorporation or reduction of molecular oxygen"/>
    <property type="evidence" value="ECO:0007669"/>
    <property type="project" value="InterPro"/>
</dbReference>
<dbReference type="GO" id="GO:0004497">
    <property type="term" value="F:monooxygenase activity"/>
    <property type="evidence" value="ECO:0007669"/>
    <property type="project" value="UniProtKB-KW"/>
</dbReference>
<name>A0A6P9AIV2_THRPL</name>
<dbReference type="GO" id="GO:0020037">
    <property type="term" value="F:heme binding"/>
    <property type="evidence" value="ECO:0007669"/>
    <property type="project" value="InterPro"/>
</dbReference>
<gene>
    <name evidence="3" type="primary">LOC117653665</name>
</gene>
<keyword evidence="1" id="KW-0503">Monooxygenase</keyword>